<feature type="transmembrane region" description="Helical" evidence="2">
    <location>
        <begin position="245"/>
        <end position="267"/>
    </location>
</feature>
<protein>
    <submittedName>
        <fullName evidence="3">Uncharacterized protein</fullName>
    </submittedName>
</protein>
<sequence>MATPEEKKAEGVAMEERKEEGVNPFAGEVDGKAEETNPFPEAAEPSAEESPAQQAQAPAAPQSGSSNPFPASQASLERMERDDDRSATTEATGATGTAAAATHTNILPIGHTQGSTESRSRRSFKISFPWSFGGGGMPDLPPPKPPVDEEEGAEIDGPGWKLLYSGLDLKVTPSRKQKREYERRESATSSKKPSVDLEPGVVREGRQQPLQRADETEPTLLRADRNTQIHACADMLEGKLSWRSALLTGAPILLIPWAIVFAIVLSSEQRARSQNNRSFFIPLLLMYILLTAGMVILPLFWHIFIAKPPLLWKYHRWFHVSNVLFHVCGVLYVILMCALLHGMYREPAWWAMCAVLLVWGWMLFYGTPVRLCSCPFFVCGGVRTFRRAAVRYSADADRIYRQIRDRRFGNGKKEATPEGGERKLWMWHEDRTEVYYVDTHGKLWQLPDVVPESGSAPTAADKKQPPSGIAVSTKV</sequence>
<dbReference type="Proteomes" id="UP000041254">
    <property type="component" value="Unassembled WGS sequence"/>
</dbReference>
<feature type="compositionally biased region" description="Basic and acidic residues" evidence="1">
    <location>
        <begin position="77"/>
        <end position="87"/>
    </location>
</feature>
<keyword evidence="2" id="KW-0472">Membrane</keyword>
<evidence type="ECO:0000313" key="3">
    <source>
        <dbReference type="EMBL" id="CEM02354.1"/>
    </source>
</evidence>
<proteinExistence type="predicted"/>
<feature type="compositionally biased region" description="Low complexity" evidence="1">
    <location>
        <begin position="88"/>
        <end position="104"/>
    </location>
</feature>
<dbReference type="EMBL" id="CDMY01000324">
    <property type="protein sequence ID" value="CEM02354.1"/>
    <property type="molecule type" value="Genomic_DNA"/>
</dbReference>
<reference evidence="3 4" key="1">
    <citation type="submission" date="2014-11" db="EMBL/GenBank/DDBJ databases">
        <authorList>
            <person name="Zhu J."/>
            <person name="Qi W."/>
            <person name="Song R."/>
        </authorList>
    </citation>
    <scope>NUCLEOTIDE SEQUENCE [LARGE SCALE GENOMIC DNA]</scope>
</reference>
<feature type="transmembrane region" description="Helical" evidence="2">
    <location>
        <begin position="348"/>
        <end position="366"/>
    </location>
</feature>
<feature type="transmembrane region" description="Helical" evidence="2">
    <location>
        <begin position="323"/>
        <end position="341"/>
    </location>
</feature>
<feature type="region of interest" description="Disordered" evidence="1">
    <location>
        <begin position="174"/>
        <end position="216"/>
    </location>
</feature>
<keyword evidence="2" id="KW-0812">Transmembrane</keyword>
<evidence type="ECO:0000313" key="4">
    <source>
        <dbReference type="Proteomes" id="UP000041254"/>
    </source>
</evidence>
<feature type="compositionally biased region" description="Basic and acidic residues" evidence="1">
    <location>
        <begin position="1"/>
        <end position="21"/>
    </location>
</feature>
<keyword evidence="2" id="KW-1133">Transmembrane helix</keyword>
<accession>A0A0G4EVN2</accession>
<feature type="region of interest" description="Disordered" evidence="1">
    <location>
        <begin position="453"/>
        <end position="475"/>
    </location>
</feature>
<keyword evidence="4" id="KW-1185">Reference proteome</keyword>
<feature type="region of interest" description="Disordered" evidence="1">
    <location>
        <begin position="1"/>
        <end position="156"/>
    </location>
</feature>
<evidence type="ECO:0000256" key="1">
    <source>
        <dbReference type="SAM" id="MobiDB-lite"/>
    </source>
</evidence>
<gene>
    <name evidence="3" type="ORF">Vbra_8313</name>
</gene>
<feature type="compositionally biased region" description="Low complexity" evidence="1">
    <location>
        <begin position="40"/>
        <end position="66"/>
    </location>
</feature>
<organism evidence="3 4">
    <name type="scientific">Vitrella brassicaformis (strain CCMP3155)</name>
    <dbReference type="NCBI Taxonomy" id="1169540"/>
    <lineage>
        <taxon>Eukaryota</taxon>
        <taxon>Sar</taxon>
        <taxon>Alveolata</taxon>
        <taxon>Colpodellida</taxon>
        <taxon>Vitrellaceae</taxon>
        <taxon>Vitrella</taxon>
    </lineage>
</organism>
<feature type="transmembrane region" description="Helical" evidence="2">
    <location>
        <begin position="279"/>
        <end position="303"/>
    </location>
</feature>
<dbReference type="InParanoid" id="A0A0G4EVN2"/>
<dbReference type="VEuPathDB" id="CryptoDB:Vbra_8313"/>
<evidence type="ECO:0000256" key="2">
    <source>
        <dbReference type="SAM" id="Phobius"/>
    </source>
</evidence>
<dbReference type="AlphaFoldDB" id="A0A0G4EVN2"/>
<name>A0A0G4EVN2_VITBC</name>